<dbReference type="EMBL" id="CM009292">
    <property type="protein sequence ID" value="PNT44922.2"/>
    <property type="molecule type" value="Genomic_DNA"/>
</dbReference>
<dbReference type="InterPro" id="IPR053951">
    <property type="entry name" value="K_trans_N"/>
</dbReference>
<evidence type="ECO:0000313" key="14">
    <source>
        <dbReference type="Proteomes" id="UP000006729"/>
    </source>
</evidence>
<feature type="transmembrane region" description="Helical" evidence="10">
    <location>
        <begin position="473"/>
        <end position="494"/>
    </location>
</feature>
<dbReference type="GO" id="GO:0006813">
    <property type="term" value="P:potassium ion transport"/>
    <property type="evidence" value="ECO:0000318"/>
    <property type="project" value="GO_Central"/>
</dbReference>
<evidence type="ECO:0000256" key="10">
    <source>
        <dbReference type="RuleBase" id="RU321113"/>
    </source>
</evidence>
<sequence>MASLSIDNEEIGNKGRMWALQQQLDPPMDEEGGGLRNRYDEKDSSTLFLLQLAFQSLGVVYGDLGTSPLYVFYNTFPDGIKDPEDVIGALSLIIYSLTLVPLLKYVFIVCRANDNGQGGTFALYSLLCRHAKLKTIPNQDHSDEKLTTYSHSTFHEKSFAAKTKRWLERHTFRKNSLLVLVLVGTCMVIGDGILTPAISVLSAVQGIKLGRPEMSTEIVLVVAVIILVVLFCLQHRGVEKITWIFAPIVLLWFLLIGGIGIYNIIKYDSSALKAFSPLYIYRYFKRGRKESWTSLGGVMLSITGTEALFADLSHFSVASIQIAFTVVVFPCLLSAYSGQAAYLLKNSDNVVDAFYRSIPDSIYWPVLIIATGAAVVASQATITATFSVIKQAAAVYCFPRVKVMHTSEKMLSHIYIPEINWILMILCIAVTVGFRNQSQIGNASGIAVVIVMLVTTALMVLIMLLVWRWHWILVLVFTLLSLVVEVTYFSALLFKINQGGWVPLVIAAVFLTIMCAWHYGTMKRYEFEVHSKVSMPWILGLGPSLGLVRVPGVGLVYTELARGVPHIFSHFFTNLPALHSVVVFVCIKYLPVHTVLEEERFLVRRIGSKDFHMFRCVARYGYKDLHKKDDDFENKLFDSLFRFVRLESMMEGFSDLDEYSLDDELTRELRNGLSGYNGDELSSTVDETISSVGSTTVNSELQANNAILTSNQVISQITNGELQLLRNCRDSGVVHILGNTVVTARQDSSLWKKIAIDYVYALLRKLCRENTVVFNVPCESLLNVGQVIHV</sequence>
<dbReference type="AlphaFoldDB" id="A0A2K2B568"/>
<evidence type="ECO:0000256" key="4">
    <source>
        <dbReference type="ARBA" id="ARBA00022538"/>
    </source>
</evidence>
<name>A0A2K2B568_POPTR</name>
<dbReference type="InterPro" id="IPR053952">
    <property type="entry name" value="K_trans_C"/>
</dbReference>
<comment type="similarity">
    <text evidence="2 10">Belongs to the HAK/KUP transporter (TC 2.A.72.3) family.</text>
</comment>
<reference evidence="13 14" key="1">
    <citation type="journal article" date="2006" name="Science">
        <title>The genome of black cottonwood, Populus trichocarpa (Torr. &amp; Gray).</title>
        <authorList>
            <person name="Tuskan G.A."/>
            <person name="Difazio S."/>
            <person name="Jansson S."/>
            <person name="Bohlmann J."/>
            <person name="Grigoriev I."/>
            <person name="Hellsten U."/>
            <person name="Putnam N."/>
            <person name="Ralph S."/>
            <person name="Rombauts S."/>
            <person name="Salamov A."/>
            <person name="Schein J."/>
            <person name="Sterck L."/>
            <person name="Aerts A."/>
            <person name="Bhalerao R.R."/>
            <person name="Bhalerao R.P."/>
            <person name="Blaudez D."/>
            <person name="Boerjan W."/>
            <person name="Brun A."/>
            <person name="Brunner A."/>
            <person name="Busov V."/>
            <person name="Campbell M."/>
            <person name="Carlson J."/>
            <person name="Chalot M."/>
            <person name="Chapman J."/>
            <person name="Chen G.L."/>
            <person name="Cooper D."/>
            <person name="Coutinho P.M."/>
            <person name="Couturier J."/>
            <person name="Covert S."/>
            <person name="Cronk Q."/>
            <person name="Cunningham R."/>
            <person name="Davis J."/>
            <person name="Degroeve S."/>
            <person name="Dejardin A."/>
            <person name="Depamphilis C."/>
            <person name="Detter J."/>
            <person name="Dirks B."/>
            <person name="Dubchak I."/>
            <person name="Duplessis S."/>
            <person name="Ehlting J."/>
            <person name="Ellis B."/>
            <person name="Gendler K."/>
            <person name="Goodstein D."/>
            <person name="Gribskov M."/>
            <person name="Grimwood J."/>
            <person name="Groover A."/>
            <person name="Gunter L."/>
            <person name="Hamberger B."/>
            <person name="Heinze B."/>
            <person name="Helariutta Y."/>
            <person name="Henrissat B."/>
            <person name="Holligan D."/>
            <person name="Holt R."/>
            <person name="Huang W."/>
            <person name="Islam-Faridi N."/>
            <person name="Jones S."/>
            <person name="Jones-Rhoades M."/>
            <person name="Jorgensen R."/>
            <person name="Joshi C."/>
            <person name="Kangasjarvi J."/>
            <person name="Karlsson J."/>
            <person name="Kelleher C."/>
            <person name="Kirkpatrick R."/>
            <person name="Kirst M."/>
            <person name="Kohler A."/>
            <person name="Kalluri U."/>
            <person name="Larimer F."/>
            <person name="Leebens-Mack J."/>
            <person name="Leple J.C."/>
            <person name="Locascio P."/>
            <person name="Lou Y."/>
            <person name="Lucas S."/>
            <person name="Martin F."/>
            <person name="Montanini B."/>
            <person name="Napoli C."/>
            <person name="Nelson D.R."/>
            <person name="Nelson C."/>
            <person name="Nieminen K."/>
            <person name="Nilsson O."/>
            <person name="Pereda V."/>
            <person name="Peter G."/>
            <person name="Philippe R."/>
            <person name="Pilate G."/>
            <person name="Poliakov A."/>
            <person name="Razumovskaya J."/>
            <person name="Richardson P."/>
            <person name="Rinaldi C."/>
            <person name="Ritland K."/>
            <person name="Rouze P."/>
            <person name="Ryaboy D."/>
            <person name="Schmutz J."/>
            <person name="Schrader J."/>
            <person name="Segerman B."/>
            <person name="Shin H."/>
            <person name="Siddiqui A."/>
            <person name="Sterky F."/>
            <person name="Terry A."/>
            <person name="Tsai C.J."/>
            <person name="Uberbacher E."/>
            <person name="Unneberg P."/>
            <person name="Vahala J."/>
            <person name="Wall K."/>
            <person name="Wessler S."/>
            <person name="Yang G."/>
            <person name="Yin T."/>
            <person name="Douglas C."/>
            <person name="Marra M."/>
            <person name="Sandberg G."/>
            <person name="Van de Peer Y."/>
            <person name="Rokhsar D."/>
        </authorList>
    </citation>
    <scope>NUCLEOTIDE SEQUENCE [LARGE SCALE GENOMIC DNA]</scope>
    <source>
        <strain evidence="14">cv. Nisqually</strain>
        <strain evidence="13">Nisqually-1</strain>
    </source>
</reference>
<feature type="transmembrane region" description="Helical" evidence="10">
    <location>
        <begin position="500"/>
        <end position="517"/>
    </location>
</feature>
<evidence type="ECO:0000259" key="11">
    <source>
        <dbReference type="Pfam" id="PF02705"/>
    </source>
</evidence>
<feature type="domain" description="K+ potassium transporter integral membrane" evidence="11">
    <location>
        <begin position="52"/>
        <end position="536"/>
    </location>
</feature>
<gene>
    <name evidence="13" type="ORF">POPTR_003G109800</name>
</gene>
<feature type="transmembrane region" description="Helical" evidence="10">
    <location>
        <begin position="410"/>
        <end position="434"/>
    </location>
</feature>
<dbReference type="Pfam" id="PF02705">
    <property type="entry name" value="K_trans"/>
    <property type="match status" value="1"/>
</dbReference>
<comment type="subcellular location">
    <subcellularLocation>
        <location evidence="1">Cell membrane</location>
        <topology evidence="1">Multi-pass membrane protein</topology>
    </subcellularLocation>
    <subcellularLocation>
        <location evidence="10">Membrane</location>
        <topology evidence="10">Multi-pass membrane protein</topology>
    </subcellularLocation>
</comment>
<evidence type="ECO:0000256" key="5">
    <source>
        <dbReference type="ARBA" id="ARBA00022692"/>
    </source>
</evidence>
<comment type="caution">
    <text evidence="10">Lacks conserved residue(s) required for the propagation of feature annotation.</text>
</comment>
<feature type="transmembrane region" description="Helical" evidence="10">
    <location>
        <begin position="362"/>
        <end position="389"/>
    </location>
</feature>
<evidence type="ECO:0000259" key="12">
    <source>
        <dbReference type="Pfam" id="PF22776"/>
    </source>
</evidence>
<dbReference type="EMBL" id="CM009292">
    <property type="protein sequence ID" value="RQO88195.1"/>
    <property type="molecule type" value="Genomic_DNA"/>
</dbReference>
<feature type="transmembrane region" description="Helical" evidence="10">
    <location>
        <begin position="322"/>
        <end position="342"/>
    </location>
</feature>
<evidence type="ECO:0000256" key="3">
    <source>
        <dbReference type="ARBA" id="ARBA00022448"/>
    </source>
</evidence>
<dbReference type="NCBIfam" id="TIGR00794">
    <property type="entry name" value="kup"/>
    <property type="match status" value="1"/>
</dbReference>
<dbReference type="InterPro" id="IPR003855">
    <property type="entry name" value="K+_transporter"/>
</dbReference>
<feature type="transmembrane region" description="Helical" evidence="10">
    <location>
        <begin position="46"/>
        <end position="66"/>
    </location>
</feature>
<proteinExistence type="inferred from homology"/>
<dbReference type="Pfam" id="PF22776">
    <property type="entry name" value="K_trans_C"/>
    <property type="match status" value="1"/>
</dbReference>
<keyword evidence="8 10" id="KW-0406">Ion transport</keyword>
<dbReference type="GO" id="GO:0005886">
    <property type="term" value="C:plasma membrane"/>
    <property type="evidence" value="ECO:0007669"/>
    <property type="project" value="UniProtKB-SubCell"/>
</dbReference>
<keyword evidence="6 10" id="KW-0630">Potassium</keyword>
<evidence type="ECO:0000256" key="7">
    <source>
        <dbReference type="ARBA" id="ARBA00022989"/>
    </source>
</evidence>
<dbReference type="Proteomes" id="UP000006729">
    <property type="component" value="Chromosome 3"/>
</dbReference>
<feature type="transmembrane region" description="Helical" evidence="10">
    <location>
        <begin position="218"/>
        <end position="234"/>
    </location>
</feature>
<feature type="transmembrane region" description="Helical" evidence="10">
    <location>
        <begin position="86"/>
        <end position="107"/>
    </location>
</feature>
<feature type="transmembrane region" description="Helical" evidence="10">
    <location>
        <begin position="577"/>
        <end position="596"/>
    </location>
</feature>
<evidence type="ECO:0000256" key="9">
    <source>
        <dbReference type="ARBA" id="ARBA00023136"/>
    </source>
</evidence>
<organism evidence="13 14">
    <name type="scientific">Populus trichocarpa</name>
    <name type="common">Western balsam poplar</name>
    <name type="synonym">Populus balsamifera subsp. trichocarpa</name>
    <dbReference type="NCBI Taxonomy" id="3694"/>
    <lineage>
        <taxon>Eukaryota</taxon>
        <taxon>Viridiplantae</taxon>
        <taxon>Streptophyta</taxon>
        <taxon>Embryophyta</taxon>
        <taxon>Tracheophyta</taxon>
        <taxon>Spermatophyta</taxon>
        <taxon>Magnoliopsida</taxon>
        <taxon>eudicotyledons</taxon>
        <taxon>Gunneridae</taxon>
        <taxon>Pentapetalae</taxon>
        <taxon>rosids</taxon>
        <taxon>fabids</taxon>
        <taxon>Malpighiales</taxon>
        <taxon>Salicaceae</taxon>
        <taxon>Saliceae</taxon>
        <taxon>Populus</taxon>
    </lineage>
</organism>
<dbReference type="PANTHER" id="PTHR30540:SF95">
    <property type="entry name" value="POTASSIUM TRANSPORTER 10"/>
    <property type="match status" value="1"/>
</dbReference>
<evidence type="ECO:0000256" key="2">
    <source>
        <dbReference type="ARBA" id="ARBA00008440"/>
    </source>
</evidence>
<keyword evidence="9 10" id="KW-0472">Membrane</keyword>
<protein>
    <recommendedName>
        <fullName evidence="10">Potassium transporter</fullName>
    </recommendedName>
</protein>
<dbReference type="InParanoid" id="A0A2K2B568"/>
<keyword evidence="7 10" id="KW-1133">Transmembrane helix</keyword>
<keyword evidence="3" id="KW-0813">Transport</keyword>
<keyword evidence="14" id="KW-1185">Reference proteome</keyword>
<comment type="function">
    <text evidence="10">Potassium transporter.</text>
</comment>
<accession>A0A2K2B568</accession>
<evidence type="ECO:0000313" key="13">
    <source>
        <dbReference type="EMBL" id="PNT44922.2"/>
    </source>
</evidence>
<dbReference type="GO" id="GO:0016020">
    <property type="term" value="C:membrane"/>
    <property type="evidence" value="ECO:0000318"/>
    <property type="project" value="GO_Central"/>
</dbReference>
<feature type="transmembrane region" description="Helical" evidence="10">
    <location>
        <begin position="537"/>
        <end position="557"/>
    </location>
</feature>
<evidence type="ECO:0000256" key="1">
    <source>
        <dbReference type="ARBA" id="ARBA00004651"/>
    </source>
</evidence>
<evidence type="ECO:0000256" key="6">
    <source>
        <dbReference type="ARBA" id="ARBA00022958"/>
    </source>
</evidence>
<feature type="transmembrane region" description="Helical" evidence="10">
    <location>
        <begin position="446"/>
        <end position="466"/>
    </location>
</feature>
<keyword evidence="5 10" id="KW-0812">Transmembrane</keyword>
<feature type="transmembrane region" description="Helical" evidence="10">
    <location>
        <begin position="177"/>
        <end position="198"/>
    </location>
</feature>
<dbReference type="PANTHER" id="PTHR30540">
    <property type="entry name" value="OSMOTIC STRESS POTASSIUM TRANSPORTER"/>
    <property type="match status" value="1"/>
</dbReference>
<feature type="domain" description="K+ potassium transporter C-terminal" evidence="12">
    <location>
        <begin position="551"/>
        <end position="788"/>
    </location>
</feature>
<evidence type="ECO:0000256" key="8">
    <source>
        <dbReference type="ARBA" id="ARBA00023065"/>
    </source>
</evidence>
<reference evidence="13" key="2">
    <citation type="submission" date="2017-07" db="EMBL/GenBank/DDBJ databases">
        <title>WGS assembly of Populus trichocarpa.</title>
        <authorList>
            <person name="Tuskan G."/>
            <person name="Difazio S."/>
            <person name="Jansson S."/>
            <person name="Bohlmann J."/>
            <person name="Grigoriev I."/>
            <person name="Hellsten U."/>
            <person name="Putnam N."/>
            <person name="Ralph S."/>
            <person name="Rombauts S."/>
            <person name="Salamov A."/>
            <person name="Schein J."/>
            <person name="Sterck L."/>
            <person name="Aerts A."/>
            <person name="Bhalerao R."/>
            <person name="Bhalerao R."/>
            <person name="Blaudez D."/>
            <person name="Boerjan W."/>
            <person name="Brun A."/>
            <person name="Brunner A."/>
            <person name="Busov V."/>
            <person name="Campbell M."/>
            <person name="Carlson J."/>
            <person name="Chalot M."/>
            <person name="Chapman J."/>
            <person name="Chen G."/>
            <person name="Cooper D."/>
            <person name="Coutinho P."/>
            <person name="Couturier J."/>
            <person name="Covert S."/>
            <person name="Cronk Q."/>
            <person name="Cunningham R."/>
            <person name="Davis J."/>
            <person name="Degroeve S."/>
            <person name="Dejardin A."/>
            <person name="Depamphilis C."/>
            <person name="Detter J."/>
            <person name="Dirks B."/>
            <person name="Dubchak I."/>
            <person name="Duplessis S."/>
            <person name="Ehlting J."/>
            <person name="Ellis B."/>
            <person name="Gendler K."/>
            <person name="Goodstein D."/>
            <person name="Gribskov M."/>
            <person name="Grimwood J."/>
            <person name="Groover A."/>
            <person name="Gunter L."/>
            <person name="Hamberger B."/>
            <person name="Heinze B."/>
            <person name="Helariutta Y."/>
            <person name="Henrissat B."/>
            <person name="Holligan D."/>
            <person name="Holt R."/>
            <person name="Huang W."/>
            <person name="Islam-Faridi N."/>
            <person name="Jones S."/>
            <person name="Jones-Rhoades M."/>
            <person name="Jorgensen R."/>
            <person name="Joshi C."/>
            <person name="Kangasjarvi J."/>
            <person name="Karlsson J."/>
            <person name="Kelleher C."/>
            <person name="Kirkpatrick R."/>
            <person name="Kirst M."/>
            <person name="Kohler A."/>
            <person name="Kalluri U."/>
            <person name="Larimer F."/>
            <person name="Leebens-Mack J."/>
            <person name="Leple J."/>
            <person name="Locascio P."/>
            <person name="Lou Y."/>
            <person name="Lucas S."/>
            <person name="Martin F."/>
            <person name="Montanini B."/>
            <person name="Napoli C."/>
            <person name="Nelson D."/>
            <person name="Nelson C."/>
            <person name="Nieminen K."/>
            <person name="Nilsson O."/>
            <person name="Pereda V."/>
            <person name="Peter G."/>
            <person name="Philippe R."/>
            <person name="Pilate G."/>
            <person name="Poliakov A."/>
            <person name="Razumovskaya J."/>
            <person name="Richardson P."/>
            <person name="Rinaldi C."/>
            <person name="Ritland K."/>
            <person name="Rouze P."/>
            <person name="Ryaboy D."/>
            <person name="Schmutz J."/>
            <person name="Schrader J."/>
            <person name="Segerman B."/>
            <person name="Shin H."/>
            <person name="Siddiqui A."/>
            <person name="Sterky F."/>
            <person name="Terry A."/>
            <person name="Tsai C."/>
            <person name="Uberbacher E."/>
            <person name="Unneberg P."/>
            <person name="Vahala J."/>
            <person name="Wall K."/>
            <person name="Wessler S."/>
            <person name="Yang G."/>
            <person name="Yin T."/>
            <person name="Douglas C."/>
            <person name="Marra M."/>
            <person name="Sandberg G."/>
            <person name="Van De Peer Y."/>
            <person name="Rokhsar D."/>
        </authorList>
    </citation>
    <scope>NUCLEOTIDE SEQUENCE</scope>
    <source>
        <strain evidence="13">Nisqually-1</strain>
    </source>
</reference>
<keyword evidence="4 10" id="KW-0633">Potassium transport</keyword>
<feature type="transmembrane region" description="Helical" evidence="10">
    <location>
        <begin position="241"/>
        <end position="265"/>
    </location>
</feature>
<dbReference type="EMBL" id="CM009292">
    <property type="protein sequence ID" value="RQO88194.1"/>
    <property type="molecule type" value="Genomic_DNA"/>
</dbReference>
<dbReference type="GO" id="GO:0015079">
    <property type="term" value="F:potassium ion transmembrane transporter activity"/>
    <property type="evidence" value="ECO:0000318"/>
    <property type="project" value="GO_Central"/>
</dbReference>